<sequence length="168" mass="18502">MGADGSELPPNQPGEIYFEGGYPFEYLNDPAKTAASRNKHGWVTVGDVGYLDDDGYLFLTGRRHHMIISGGVNIYPQEAENLLVAHPKVLDAAVFGVPDDEMGQRVMAAVQTVDSADANDQFAGELLAWLRDRLSHFKCPRSIAFEPQLPRTDTGKLYKSGLVEKYSV</sequence>
<evidence type="ECO:0000256" key="2">
    <source>
        <dbReference type="ARBA" id="ARBA00022598"/>
    </source>
</evidence>
<dbReference type="Pfam" id="PF13193">
    <property type="entry name" value="AMP-binding_C"/>
    <property type="match status" value="1"/>
</dbReference>
<dbReference type="InterPro" id="IPR045851">
    <property type="entry name" value="AMP-bd_C_sf"/>
</dbReference>
<dbReference type="SUPFAM" id="SSF56801">
    <property type="entry name" value="Acetyl-CoA synthetase-like"/>
    <property type="match status" value="1"/>
</dbReference>
<dbReference type="PANTHER" id="PTHR43201">
    <property type="entry name" value="ACYL-COA SYNTHETASE"/>
    <property type="match status" value="1"/>
</dbReference>
<dbReference type="Gene3D" id="3.30.300.30">
    <property type="match status" value="1"/>
</dbReference>
<dbReference type="GO" id="GO:0031956">
    <property type="term" value="F:medium-chain fatty acid-CoA ligase activity"/>
    <property type="evidence" value="ECO:0007669"/>
    <property type="project" value="TreeGrafter"/>
</dbReference>
<proteinExistence type="inferred from homology"/>
<dbReference type="AlphaFoldDB" id="A0A654TXS9"/>
<evidence type="ECO:0000313" key="5">
    <source>
        <dbReference type="Proteomes" id="UP000046680"/>
    </source>
</evidence>
<evidence type="ECO:0000313" key="4">
    <source>
        <dbReference type="EMBL" id="CFR70540.1"/>
    </source>
</evidence>
<dbReference type="GO" id="GO:0006631">
    <property type="term" value="P:fatty acid metabolic process"/>
    <property type="evidence" value="ECO:0007669"/>
    <property type="project" value="TreeGrafter"/>
</dbReference>
<feature type="domain" description="AMP-binding enzyme C-terminal" evidence="3">
    <location>
        <begin position="78"/>
        <end position="156"/>
    </location>
</feature>
<dbReference type="PANTHER" id="PTHR43201:SF5">
    <property type="entry name" value="MEDIUM-CHAIN ACYL-COA LIGASE ACSF2, MITOCHONDRIAL"/>
    <property type="match status" value="1"/>
</dbReference>
<accession>A0A654TXS9</accession>
<keyword evidence="2 4" id="KW-0436">Ligase</keyword>
<protein>
    <submittedName>
        <fullName evidence="4">Fatty-acid-CoA ligase</fullName>
        <ecNumber evidence="4">6.2.1.-</ecNumber>
    </submittedName>
</protein>
<name>A0A654TXS9_MYCTX</name>
<dbReference type="Gene3D" id="3.40.50.12780">
    <property type="entry name" value="N-terminal domain of ligase-like"/>
    <property type="match status" value="1"/>
</dbReference>
<evidence type="ECO:0000256" key="1">
    <source>
        <dbReference type="ARBA" id="ARBA00006432"/>
    </source>
</evidence>
<reference evidence="4 5" key="1">
    <citation type="submission" date="2015-03" db="EMBL/GenBank/DDBJ databases">
        <authorList>
            <consortium name="Pathogen Informatics"/>
        </authorList>
    </citation>
    <scope>NUCLEOTIDE SEQUENCE [LARGE SCALE GENOMIC DNA]</scope>
    <source>
        <strain evidence="4 5">C09601061</strain>
    </source>
</reference>
<evidence type="ECO:0000259" key="3">
    <source>
        <dbReference type="Pfam" id="PF13193"/>
    </source>
</evidence>
<dbReference type="EC" id="6.2.1.-" evidence="4"/>
<dbReference type="InterPro" id="IPR025110">
    <property type="entry name" value="AMP-bd_C"/>
</dbReference>
<dbReference type="InterPro" id="IPR042099">
    <property type="entry name" value="ANL_N_sf"/>
</dbReference>
<comment type="similarity">
    <text evidence="1">Belongs to the ATP-dependent AMP-binding enzyme family.</text>
</comment>
<dbReference type="Proteomes" id="UP000046680">
    <property type="component" value="Unassembled WGS sequence"/>
</dbReference>
<organism evidence="4 5">
    <name type="scientific">Mycobacterium tuberculosis</name>
    <dbReference type="NCBI Taxonomy" id="1773"/>
    <lineage>
        <taxon>Bacteria</taxon>
        <taxon>Bacillati</taxon>
        <taxon>Actinomycetota</taxon>
        <taxon>Actinomycetes</taxon>
        <taxon>Mycobacteriales</taxon>
        <taxon>Mycobacteriaceae</taxon>
        <taxon>Mycobacterium</taxon>
        <taxon>Mycobacterium tuberculosis complex</taxon>
    </lineage>
</organism>
<gene>
    <name evidence="4" type="primary">fadD4</name>
    <name evidence="4" type="ORF">ERS007657_00898</name>
</gene>
<dbReference type="EMBL" id="CGCX01000236">
    <property type="protein sequence ID" value="CFR70540.1"/>
    <property type="molecule type" value="Genomic_DNA"/>
</dbReference>